<accession>A0AA38HT83</accession>
<dbReference type="AlphaFoldDB" id="A0AA38HT83"/>
<feature type="transmembrane region" description="Helical" evidence="1">
    <location>
        <begin position="33"/>
        <end position="56"/>
    </location>
</feature>
<keyword evidence="1" id="KW-0812">Transmembrane</keyword>
<evidence type="ECO:0000313" key="3">
    <source>
        <dbReference type="Proteomes" id="UP001168821"/>
    </source>
</evidence>
<feature type="transmembrane region" description="Helical" evidence="1">
    <location>
        <begin position="180"/>
        <end position="197"/>
    </location>
</feature>
<feature type="transmembrane region" description="Helical" evidence="1">
    <location>
        <begin position="206"/>
        <end position="227"/>
    </location>
</feature>
<evidence type="ECO:0000256" key="1">
    <source>
        <dbReference type="SAM" id="Phobius"/>
    </source>
</evidence>
<dbReference type="EMBL" id="JALNTZ010000008">
    <property type="protein sequence ID" value="KAJ3642377.1"/>
    <property type="molecule type" value="Genomic_DNA"/>
</dbReference>
<keyword evidence="1" id="KW-0472">Membrane</keyword>
<keyword evidence="1" id="KW-1133">Transmembrane helix</keyword>
<proteinExistence type="predicted"/>
<feature type="transmembrane region" description="Helical" evidence="1">
    <location>
        <begin position="247"/>
        <end position="268"/>
    </location>
</feature>
<comment type="caution">
    <text evidence="2">The sequence shown here is derived from an EMBL/GenBank/DDBJ whole genome shotgun (WGS) entry which is preliminary data.</text>
</comment>
<feature type="transmembrane region" description="Helical" evidence="1">
    <location>
        <begin position="68"/>
        <end position="85"/>
    </location>
</feature>
<protein>
    <submittedName>
        <fullName evidence="2">Uncharacterized protein</fullName>
    </submittedName>
</protein>
<feature type="transmembrane region" description="Helical" evidence="1">
    <location>
        <begin position="105"/>
        <end position="128"/>
    </location>
</feature>
<feature type="transmembrane region" description="Helical" evidence="1">
    <location>
        <begin position="140"/>
        <end position="160"/>
    </location>
</feature>
<evidence type="ECO:0000313" key="2">
    <source>
        <dbReference type="EMBL" id="KAJ3642377.1"/>
    </source>
</evidence>
<reference evidence="2" key="1">
    <citation type="journal article" date="2023" name="G3 (Bethesda)">
        <title>Whole genome assemblies of Zophobas morio and Tenebrio molitor.</title>
        <authorList>
            <person name="Kaur S."/>
            <person name="Stinson S.A."/>
            <person name="diCenzo G.C."/>
        </authorList>
    </citation>
    <scope>NUCLEOTIDE SEQUENCE</scope>
    <source>
        <strain evidence="2">QUZm001</strain>
    </source>
</reference>
<name>A0AA38HT83_9CUCU</name>
<sequence>MQPSVNNARYILELERNALLQEKYGFDEKYGTFSFAFLTSLETFALLAYLYIATVLIYHKETRTKTNFIVSVWAAINFAVLLEKLSREFGAIIGDDFPISKDAALVSQIISGLGRSYGSSLMLAWLFSRYLGPLKPKWDIFVYFLMAVPALVCSFYVYYYFAINKFIYEVYGPGSDVVNLAVYILVGLVFVLCKIFLDEVQDTSNYALMISLVNLITNFPICLITIYLRFNLDISWADRFHVYFVDFFVNALSFSSAFAVLFIIMLYNERVRQSFFMRKNKKVAAGPDPELVRMTDDY</sequence>
<organism evidence="2 3">
    <name type="scientific">Zophobas morio</name>
    <dbReference type="NCBI Taxonomy" id="2755281"/>
    <lineage>
        <taxon>Eukaryota</taxon>
        <taxon>Metazoa</taxon>
        <taxon>Ecdysozoa</taxon>
        <taxon>Arthropoda</taxon>
        <taxon>Hexapoda</taxon>
        <taxon>Insecta</taxon>
        <taxon>Pterygota</taxon>
        <taxon>Neoptera</taxon>
        <taxon>Endopterygota</taxon>
        <taxon>Coleoptera</taxon>
        <taxon>Polyphaga</taxon>
        <taxon>Cucujiformia</taxon>
        <taxon>Tenebrionidae</taxon>
        <taxon>Zophobas</taxon>
    </lineage>
</organism>
<gene>
    <name evidence="2" type="ORF">Zmor_025171</name>
</gene>
<keyword evidence="3" id="KW-1185">Reference proteome</keyword>
<dbReference type="Proteomes" id="UP001168821">
    <property type="component" value="Unassembled WGS sequence"/>
</dbReference>